<dbReference type="SUPFAM" id="SSF52172">
    <property type="entry name" value="CheY-like"/>
    <property type="match status" value="2"/>
</dbReference>
<reference evidence="8 9" key="1">
    <citation type="submission" date="2020-12" db="EMBL/GenBank/DDBJ databases">
        <title>Geomonas sp. Red259, isolated from paddy soil.</title>
        <authorList>
            <person name="Xu Z."/>
            <person name="Zhang Z."/>
            <person name="Masuda Y."/>
            <person name="Itoh H."/>
            <person name="Senoo K."/>
        </authorList>
    </citation>
    <scope>NUCLEOTIDE SEQUENCE [LARGE SCALE GENOMIC DNA]</scope>
    <source>
        <strain evidence="8 9">Red259</strain>
    </source>
</reference>
<dbReference type="EC" id="2.7.13.3" evidence="2"/>
<keyword evidence="3" id="KW-0597">Phosphoprotein</keyword>
<dbReference type="Pfam" id="PF13426">
    <property type="entry name" value="PAS_9"/>
    <property type="match status" value="2"/>
</dbReference>
<evidence type="ECO:0000256" key="1">
    <source>
        <dbReference type="ARBA" id="ARBA00000085"/>
    </source>
</evidence>
<dbReference type="RefSeq" id="WP_199394578.1">
    <property type="nucleotide sequence ID" value="NZ_JAEMHK010000004.1"/>
</dbReference>
<dbReference type="InterPro" id="IPR036097">
    <property type="entry name" value="HisK_dim/P_sf"/>
</dbReference>
<evidence type="ECO:0000259" key="5">
    <source>
        <dbReference type="PROSITE" id="PS50110"/>
    </source>
</evidence>
<accession>A0ABS0YQ65</accession>
<dbReference type="SUPFAM" id="SSF55785">
    <property type="entry name" value="PYP-like sensor domain (PAS domain)"/>
    <property type="match status" value="2"/>
</dbReference>
<dbReference type="SMART" id="SM00086">
    <property type="entry name" value="PAC"/>
    <property type="match status" value="2"/>
</dbReference>
<gene>
    <name evidence="8" type="ORF">JFN90_07945</name>
</gene>
<name>A0ABS0YQ65_9BACT</name>
<organism evidence="8 9">
    <name type="scientific">Geomonas propionica</name>
    <dbReference type="NCBI Taxonomy" id="2798582"/>
    <lineage>
        <taxon>Bacteria</taxon>
        <taxon>Pseudomonadati</taxon>
        <taxon>Thermodesulfobacteriota</taxon>
        <taxon>Desulfuromonadia</taxon>
        <taxon>Geobacterales</taxon>
        <taxon>Geobacteraceae</taxon>
        <taxon>Geomonas</taxon>
    </lineage>
</organism>
<dbReference type="SUPFAM" id="SSF47384">
    <property type="entry name" value="Homodimeric domain of signal transducing histidine kinase"/>
    <property type="match status" value="1"/>
</dbReference>
<dbReference type="InterPro" id="IPR004358">
    <property type="entry name" value="Sig_transdc_His_kin-like_C"/>
</dbReference>
<evidence type="ECO:0000256" key="3">
    <source>
        <dbReference type="PROSITE-ProRule" id="PRU00169"/>
    </source>
</evidence>
<feature type="modified residue" description="4-aspartylphosphate" evidence="3">
    <location>
        <position position="57"/>
    </location>
</feature>
<dbReference type="Gene3D" id="3.30.565.10">
    <property type="entry name" value="Histidine kinase-like ATPase, C-terminal domain"/>
    <property type="match status" value="1"/>
</dbReference>
<dbReference type="InterPro" id="IPR000700">
    <property type="entry name" value="PAS-assoc_C"/>
</dbReference>
<feature type="domain" description="Response regulatory" evidence="5">
    <location>
        <begin position="7"/>
        <end position="122"/>
    </location>
</feature>
<dbReference type="InterPro" id="IPR011006">
    <property type="entry name" value="CheY-like_superfamily"/>
</dbReference>
<dbReference type="InterPro" id="IPR035965">
    <property type="entry name" value="PAS-like_dom_sf"/>
</dbReference>
<dbReference type="PROSITE" id="PS50110">
    <property type="entry name" value="RESPONSE_REGULATORY"/>
    <property type="match status" value="2"/>
</dbReference>
<dbReference type="InterPro" id="IPR036890">
    <property type="entry name" value="HATPase_C_sf"/>
</dbReference>
<dbReference type="NCBIfam" id="TIGR00229">
    <property type="entry name" value="sensory_box"/>
    <property type="match status" value="2"/>
</dbReference>
<dbReference type="EMBL" id="JAEMHK010000004">
    <property type="protein sequence ID" value="MBJ6800068.1"/>
    <property type="molecule type" value="Genomic_DNA"/>
</dbReference>
<feature type="domain" description="PAC" evidence="7">
    <location>
        <begin position="328"/>
        <end position="380"/>
    </location>
</feature>
<dbReference type="CDD" id="cd00156">
    <property type="entry name" value="REC"/>
    <property type="match status" value="2"/>
</dbReference>
<evidence type="ECO:0000313" key="8">
    <source>
        <dbReference type="EMBL" id="MBJ6800068.1"/>
    </source>
</evidence>
<feature type="domain" description="Histidine kinase" evidence="4">
    <location>
        <begin position="393"/>
        <end position="616"/>
    </location>
</feature>
<dbReference type="PANTHER" id="PTHR43065:SF42">
    <property type="entry name" value="TWO-COMPONENT SENSOR PPRA"/>
    <property type="match status" value="1"/>
</dbReference>
<evidence type="ECO:0000259" key="7">
    <source>
        <dbReference type="PROSITE" id="PS50113"/>
    </source>
</evidence>
<dbReference type="Gene3D" id="3.40.50.2300">
    <property type="match status" value="2"/>
</dbReference>
<proteinExistence type="predicted"/>
<dbReference type="CDD" id="cd00130">
    <property type="entry name" value="PAS"/>
    <property type="match status" value="2"/>
</dbReference>
<feature type="domain" description="PAS" evidence="6">
    <location>
        <begin position="140"/>
        <end position="189"/>
    </location>
</feature>
<comment type="catalytic activity">
    <reaction evidence="1">
        <text>ATP + protein L-histidine = ADP + protein N-phospho-L-histidine.</text>
        <dbReference type="EC" id="2.7.13.3"/>
    </reaction>
</comment>
<feature type="domain" description="Response regulatory" evidence="5">
    <location>
        <begin position="636"/>
        <end position="748"/>
    </location>
</feature>
<dbReference type="PROSITE" id="PS50112">
    <property type="entry name" value="PAS"/>
    <property type="match status" value="2"/>
</dbReference>
<keyword evidence="9" id="KW-1185">Reference proteome</keyword>
<feature type="modified residue" description="4-aspartylphosphate" evidence="3">
    <location>
        <position position="686"/>
    </location>
</feature>
<dbReference type="SMART" id="SM00448">
    <property type="entry name" value="REC"/>
    <property type="match status" value="2"/>
</dbReference>
<dbReference type="Proteomes" id="UP000641025">
    <property type="component" value="Unassembled WGS sequence"/>
</dbReference>
<sequence>MTGETLNILVIEDSATDFKLIKRQVEGQGFAATFTWIADCDRLAESLQESWDLVLADYNIPHMEFEETLATIRSRYPALPVILVSGSVGEEQAVELLKRGMSDFVHKDNLTRLAPCITRALKETQEHRARVQAEKALLSSERKYRSMFDNAPVGVGIGELATGRLIEVNAAWLEILGFKHGEVVGRTAVELGIYLSNAQRLAIVQHLKENGRMINQPLRLRRKSGEIADLLCSAEIVDIGSTLYMQFLLIDVTEKMNTKRALAASEETLRKLYVAVNQSPTAVVITDRYGTIDFVNPRFSEMTGYSAEEMVGKNPQLLWAQLCKGEVWQGDFCNTRKDGTMFWEHDIISPIRNQAGEITHYMAIKEDISDKRAMEEQLRQAQKMEAVGQLAGGVAHDFNNIMQVITGNAYLQSMENQLRGMDTQHLDEIIRAVEHGSSLTKSLLVFSHKNAVELTYFDLNELIGQSRKLASKLVTEEIAIELELCAEPLHLLADAGLVQQIVFNMVTNARDAISGRGSVTIATRRVEAGEAPLPCGCSATSGSYAMLSIRDTGHGIPEEIRGRIFEPFFTTKEIGKGTGLGLAMIYGTVQRMNGFIAVQSPAEGGTEFVICVPLTPPPAAAPHPDEEGAVTGSGELILVVEDEEAVRSALTRTLVSAGYRAVAAGSGEEALALAKRSTGIAMALIDMILPGINGIECSQGLNALHPSLPVIFLTGYDNDMLAERGITANVLHKPIQSTRLVQRIKEVLEVREEQGG</sequence>
<feature type="domain" description="PAS" evidence="6">
    <location>
        <begin position="268"/>
        <end position="314"/>
    </location>
</feature>
<dbReference type="SMART" id="SM00091">
    <property type="entry name" value="PAS"/>
    <property type="match status" value="2"/>
</dbReference>
<dbReference type="Pfam" id="PF00072">
    <property type="entry name" value="Response_reg"/>
    <property type="match status" value="2"/>
</dbReference>
<evidence type="ECO:0000256" key="2">
    <source>
        <dbReference type="ARBA" id="ARBA00012438"/>
    </source>
</evidence>
<dbReference type="Gene3D" id="3.30.450.20">
    <property type="entry name" value="PAS domain"/>
    <property type="match status" value="2"/>
</dbReference>
<dbReference type="SMART" id="SM00387">
    <property type="entry name" value="HATPase_c"/>
    <property type="match status" value="1"/>
</dbReference>
<dbReference type="PRINTS" id="PR00344">
    <property type="entry name" value="BCTRLSENSOR"/>
</dbReference>
<dbReference type="InterPro" id="IPR005467">
    <property type="entry name" value="His_kinase_dom"/>
</dbReference>
<dbReference type="PANTHER" id="PTHR43065">
    <property type="entry name" value="SENSOR HISTIDINE KINASE"/>
    <property type="match status" value="1"/>
</dbReference>
<evidence type="ECO:0000259" key="6">
    <source>
        <dbReference type="PROSITE" id="PS50112"/>
    </source>
</evidence>
<dbReference type="InterPro" id="IPR000014">
    <property type="entry name" value="PAS"/>
</dbReference>
<dbReference type="Pfam" id="PF02518">
    <property type="entry name" value="HATPase_c"/>
    <property type="match status" value="1"/>
</dbReference>
<dbReference type="PROSITE" id="PS50109">
    <property type="entry name" value="HIS_KIN"/>
    <property type="match status" value="1"/>
</dbReference>
<dbReference type="InterPro" id="IPR003594">
    <property type="entry name" value="HATPase_dom"/>
</dbReference>
<dbReference type="InterPro" id="IPR001610">
    <property type="entry name" value="PAC"/>
</dbReference>
<dbReference type="InterPro" id="IPR001789">
    <property type="entry name" value="Sig_transdc_resp-reg_receiver"/>
</dbReference>
<dbReference type="PROSITE" id="PS50113">
    <property type="entry name" value="PAC"/>
    <property type="match status" value="1"/>
</dbReference>
<protein>
    <recommendedName>
        <fullName evidence="2">histidine kinase</fullName>
        <ecNumber evidence="2">2.7.13.3</ecNumber>
    </recommendedName>
</protein>
<dbReference type="SUPFAM" id="SSF55874">
    <property type="entry name" value="ATPase domain of HSP90 chaperone/DNA topoisomerase II/histidine kinase"/>
    <property type="match status" value="1"/>
</dbReference>
<evidence type="ECO:0000313" key="9">
    <source>
        <dbReference type="Proteomes" id="UP000641025"/>
    </source>
</evidence>
<evidence type="ECO:0000259" key="4">
    <source>
        <dbReference type="PROSITE" id="PS50109"/>
    </source>
</evidence>
<comment type="caution">
    <text evidence="8">The sequence shown here is derived from an EMBL/GenBank/DDBJ whole genome shotgun (WGS) entry which is preliminary data.</text>
</comment>
<dbReference type="Gene3D" id="1.10.287.130">
    <property type="match status" value="1"/>
</dbReference>